<protein>
    <submittedName>
        <fullName evidence="2">Uncharacterized protein</fullName>
    </submittedName>
</protein>
<name>A0A974BZ52_XENLA</name>
<dbReference type="Proteomes" id="UP000694892">
    <property type="component" value="Chromosome 9_10L"/>
</dbReference>
<keyword evidence="1" id="KW-0472">Membrane</keyword>
<dbReference type="EMBL" id="CM004482">
    <property type="protein sequence ID" value="OCT63519.1"/>
    <property type="molecule type" value="Genomic_DNA"/>
</dbReference>
<keyword evidence="1" id="KW-0812">Transmembrane</keyword>
<feature type="transmembrane region" description="Helical" evidence="1">
    <location>
        <begin position="12"/>
        <end position="31"/>
    </location>
</feature>
<reference evidence="3" key="1">
    <citation type="journal article" date="2016" name="Nature">
        <title>Genome evolution in the allotetraploid frog Xenopus laevis.</title>
        <authorList>
            <person name="Session A.M."/>
            <person name="Uno Y."/>
            <person name="Kwon T."/>
            <person name="Chapman J.A."/>
            <person name="Toyoda A."/>
            <person name="Takahashi S."/>
            <person name="Fukui A."/>
            <person name="Hikosaka A."/>
            <person name="Suzuki A."/>
            <person name="Kondo M."/>
            <person name="van Heeringen S.J."/>
            <person name="Quigley I."/>
            <person name="Heinz S."/>
            <person name="Ogino H."/>
            <person name="Ochi H."/>
            <person name="Hellsten U."/>
            <person name="Lyons J.B."/>
            <person name="Simakov O."/>
            <person name="Putnam N."/>
            <person name="Stites J."/>
            <person name="Kuroki Y."/>
            <person name="Tanaka T."/>
            <person name="Michiue T."/>
            <person name="Watanabe M."/>
            <person name="Bogdanovic O."/>
            <person name="Lister R."/>
            <person name="Georgiou G."/>
            <person name="Paranjpe S.S."/>
            <person name="van Kruijsbergen I."/>
            <person name="Shu S."/>
            <person name="Carlson J."/>
            <person name="Kinoshita T."/>
            <person name="Ohta Y."/>
            <person name="Mawaribuchi S."/>
            <person name="Jenkins J."/>
            <person name="Grimwood J."/>
            <person name="Schmutz J."/>
            <person name="Mitros T."/>
            <person name="Mozaffari S.V."/>
            <person name="Suzuki Y."/>
            <person name="Haramoto Y."/>
            <person name="Yamamoto T.S."/>
            <person name="Takagi C."/>
            <person name="Heald R."/>
            <person name="Miller K."/>
            <person name="Haudenschild C."/>
            <person name="Kitzman J."/>
            <person name="Nakayama T."/>
            <person name="Izutsu Y."/>
            <person name="Robert J."/>
            <person name="Fortriede J."/>
            <person name="Burns K."/>
            <person name="Lotay V."/>
            <person name="Karimi K."/>
            <person name="Yasuoka Y."/>
            <person name="Dichmann D.S."/>
            <person name="Flajnik M.F."/>
            <person name="Houston D.W."/>
            <person name="Shendure J."/>
            <person name="DuPasquier L."/>
            <person name="Vize P.D."/>
            <person name="Zorn A.M."/>
            <person name="Ito M."/>
            <person name="Marcotte E.M."/>
            <person name="Wallingford J.B."/>
            <person name="Ito Y."/>
            <person name="Asashima M."/>
            <person name="Ueno N."/>
            <person name="Matsuda Y."/>
            <person name="Veenstra G.J."/>
            <person name="Fujiyama A."/>
            <person name="Harland R.M."/>
            <person name="Taira M."/>
            <person name="Rokhsar D.S."/>
        </authorList>
    </citation>
    <scope>NUCLEOTIDE SEQUENCE [LARGE SCALE GENOMIC DNA]</scope>
    <source>
        <strain evidence="3">J</strain>
    </source>
</reference>
<evidence type="ECO:0000256" key="1">
    <source>
        <dbReference type="SAM" id="Phobius"/>
    </source>
</evidence>
<evidence type="ECO:0000313" key="3">
    <source>
        <dbReference type="Proteomes" id="UP000694892"/>
    </source>
</evidence>
<evidence type="ECO:0000313" key="2">
    <source>
        <dbReference type="EMBL" id="OCT63519.1"/>
    </source>
</evidence>
<organism evidence="2 3">
    <name type="scientific">Xenopus laevis</name>
    <name type="common">African clawed frog</name>
    <dbReference type="NCBI Taxonomy" id="8355"/>
    <lineage>
        <taxon>Eukaryota</taxon>
        <taxon>Metazoa</taxon>
        <taxon>Chordata</taxon>
        <taxon>Craniata</taxon>
        <taxon>Vertebrata</taxon>
        <taxon>Euteleostomi</taxon>
        <taxon>Amphibia</taxon>
        <taxon>Batrachia</taxon>
        <taxon>Anura</taxon>
        <taxon>Pipoidea</taxon>
        <taxon>Pipidae</taxon>
        <taxon>Xenopodinae</taxon>
        <taxon>Xenopus</taxon>
        <taxon>Xenopus</taxon>
    </lineage>
</organism>
<accession>A0A974BZ52</accession>
<dbReference type="AlphaFoldDB" id="A0A974BZ52"/>
<proteinExistence type="predicted"/>
<gene>
    <name evidence="2" type="ORF">XELAEV_18044619mg</name>
</gene>
<sequence>MSSYQIEFNSNKFCRVLCYSSVSFYFIFGVANPLTCVLNCSPRKVGFLKQKVLITPNCCPGILLWPLGPP</sequence>
<keyword evidence="1" id="KW-1133">Transmembrane helix</keyword>